<evidence type="ECO:0000313" key="8">
    <source>
        <dbReference type="EMBL" id="ROT65504.1"/>
    </source>
</evidence>
<sequence>MDGSPEPTVIARTLKDFNQFIFSGKKSGDSSVGRDSRQKLNFSEAFSDSSSIFEDDSRTSVGRSRKRQIDEMTGLDISKRFREKDSQIIDAKTTINRLEGRIHNMELSAKKAKAEMEEELERFKRKQLRDKELIDDLQHKIKQMQAKEREIQGTAHKVKEEYTATSWETESKMINMQREHIEQCNRLQEEITSLRQKALYLERVMEEKTSQVDLAQSYVQDLEKQLAVAQHKLRDSGASQFETEALKLQLDQAKSKIKKLEMHQEELESLQSKSEVFETTVRKLPALEKEIAKLKEENKFLRETAMNTQLLEERLTNAQHQVQLLESRCQDSALMQAKADSYKDALQQYEKVVSEELGLPQATAYDLQKQLMKLKQGDQTIAEGIAELRASQKSLESSRASESAQLSSLRAKLEKQQRNTQQNAQLIKRLQRKLMLVTKERDSLKSILTSYESEVTINYSTVSQERIVKLETQLESYKEELQRLEKELDAFNKESEEEKDVPQRKDDAEKISALEKKVIELEKDIAKLTQEKETLELRLESRALKGDYDPTKTKVIHFENNPFAKAVENRATEIERLQTENDALRERVRLLEEGEMHDITQKVGMKVNSDGPSSKEITELQEKITSMEMRNKRLMEAFKKKSQAIREVMYRLTGYRVDACSDNQYKLISMYAESQADYLLFEQTKNNELQLLETEFSSTLEDMIDAYLRHENCYPAFLSAITLDLFNRQTMDPPPASSIL</sequence>
<reference evidence="8 9" key="1">
    <citation type="submission" date="2018-04" db="EMBL/GenBank/DDBJ databases">
        <authorList>
            <person name="Zhang X."/>
            <person name="Yuan J."/>
            <person name="Li F."/>
            <person name="Xiang J."/>
        </authorList>
    </citation>
    <scope>NUCLEOTIDE SEQUENCE [LARGE SCALE GENOMIC DNA]</scope>
    <source>
        <tissue evidence="8">Muscle</tissue>
    </source>
</reference>
<dbReference type="FunFam" id="3.30.457.60:FF:000002">
    <property type="entry name" value="Mitotic spindle assembly checkpoint protein MAD1"/>
    <property type="match status" value="1"/>
</dbReference>
<comment type="caution">
    <text evidence="8">The sequence shown here is derived from an EMBL/GenBank/DDBJ whole genome shotgun (WGS) entry which is preliminary data.</text>
</comment>
<dbReference type="GO" id="GO:0007094">
    <property type="term" value="P:mitotic spindle assembly checkpoint signaling"/>
    <property type="evidence" value="ECO:0007669"/>
    <property type="project" value="InterPro"/>
</dbReference>
<keyword evidence="4" id="KW-0498">Mitosis</keyword>
<dbReference type="EMBL" id="QCYY01003081">
    <property type="protein sequence ID" value="ROT65504.1"/>
    <property type="molecule type" value="Genomic_DNA"/>
</dbReference>
<accession>A0A423SMY1</accession>
<comment type="subcellular location">
    <subcellularLocation>
        <location evidence="1">Nucleus</location>
    </subcellularLocation>
</comment>
<gene>
    <name evidence="8" type="ORF">C7M84_016535</name>
</gene>
<evidence type="ECO:0000256" key="3">
    <source>
        <dbReference type="ARBA" id="ARBA00022618"/>
    </source>
</evidence>
<dbReference type="GO" id="GO:0072686">
    <property type="term" value="C:mitotic spindle"/>
    <property type="evidence" value="ECO:0007669"/>
    <property type="project" value="TreeGrafter"/>
</dbReference>
<evidence type="ECO:0000256" key="1">
    <source>
        <dbReference type="ARBA" id="ARBA00004123"/>
    </source>
</evidence>
<feature type="coiled-coil region" evidence="7">
    <location>
        <begin position="399"/>
        <end position="637"/>
    </location>
</feature>
<keyword evidence="5" id="KW-0539">Nucleus</keyword>
<dbReference type="GO" id="GO:0051315">
    <property type="term" value="P:attachment of mitotic spindle microtubules to kinetochore"/>
    <property type="evidence" value="ECO:0007669"/>
    <property type="project" value="TreeGrafter"/>
</dbReference>
<evidence type="ECO:0000256" key="5">
    <source>
        <dbReference type="ARBA" id="ARBA00023242"/>
    </source>
</evidence>
<organism evidence="8 9">
    <name type="scientific">Penaeus vannamei</name>
    <name type="common">Whiteleg shrimp</name>
    <name type="synonym">Litopenaeus vannamei</name>
    <dbReference type="NCBI Taxonomy" id="6689"/>
    <lineage>
        <taxon>Eukaryota</taxon>
        <taxon>Metazoa</taxon>
        <taxon>Ecdysozoa</taxon>
        <taxon>Arthropoda</taxon>
        <taxon>Crustacea</taxon>
        <taxon>Multicrustacea</taxon>
        <taxon>Malacostraca</taxon>
        <taxon>Eumalacostraca</taxon>
        <taxon>Eucarida</taxon>
        <taxon>Decapoda</taxon>
        <taxon>Dendrobranchiata</taxon>
        <taxon>Penaeoidea</taxon>
        <taxon>Penaeidae</taxon>
        <taxon>Penaeus</taxon>
    </lineage>
</organism>
<dbReference type="STRING" id="6689.A0A423SMY1"/>
<protein>
    <submittedName>
        <fullName evidence="8">Putative mitotic spindle assembly checkpoint protein MAD1-like</fullName>
    </submittedName>
</protein>
<dbReference type="AlphaFoldDB" id="A0A423SMY1"/>
<comment type="similarity">
    <text evidence="2">Belongs to the MAD1 family.</text>
</comment>
<dbReference type="Pfam" id="PF05557">
    <property type="entry name" value="MAD"/>
    <property type="match status" value="1"/>
</dbReference>
<keyword evidence="3" id="KW-0132">Cell division</keyword>
<dbReference type="Proteomes" id="UP000283509">
    <property type="component" value="Unassembled WGS sequence"/>
</dbReference>
<evidence type="ECO:0000256" key="7">
    <source>
        <dbReference type="SAM" id="Coils"/>
    </source>
</evidence>
<dbReference type="Gene3D" id="3.30.457.60">
    <property type="match status" value="1"/>
</dbReference>
<evidence type="ECO:0000256" key="4">
    <source>
        <dbReference type="ARBA" id="ARBA00022776"/>
    </source>
</evidence>
<evidence type="ECO:0000313" key="9">
    <source>
        <dbReference type="Proteomes" id="UP000283509"/>
    </source>
</evidence>
<dbReference type="PANTHER" id="PTHR23168">
    <property type="entry name" value="MITOTIC SPINDLE ASSEMBLY CHECKPOINT PROTEIN MAD1 MITOTIC ARREST DEFICIENT-LIKE PROTEIN 1"/>
    <property type="match status" value="1"/>
</dbReference>
<evidence type="ECO:0000256" key="2">
    <source>
        <dbReference type="ARBA" id="ARBA00008029"/>
    </source>
</evidence>
<dbReference type="Gene3D" id="6.10.250.90">
    <property type="match status" value="1"/>
</dbReference>
<dbReference type="GO" id="GO:0005635">
    <property type="term" value="C:nuclear envelope"/>
    <property type="evidence" value="ECO:0007669"/>
    <property type="project" value="TreeGrafter"/>
</dbReference>
<keyword evidence="7" id="KW-0175">Coiled coil</keyword>
<name>A0A423SMY1_PENVA</name>
<proteinExistence type="inferred from homology"/>
<dbReference type="InterPro" id="IPR008672">
    <property type="entry name" value="Mad1"/>
</dbReference>
<dbReference type="SUPFAM" id="SSF75704">
    <property type="entry name" value="Mitotic arrest deficient-like 1, Mad1"/>
    <property type="match status" value="1"/>
</dbReference>
<reference evidence="8 9" key="2">
    <citation type="submission" date="2019-01" db="EMBL/GenBank/DDBJ databases">
        <title>The decoding of complex shrimp genome reveals the adaptation for benthos swimmer, frequently molting mechanism and breeding impact on genome.</title>
        <authorList>
            <person name="Sun Y."/>
            <person name="Gao Y."/>
            <person name="Yu Y."/>
        </authorList>
    </citation>
    <scope>NUCLEOTIDE SEQUENCE [LARGE SCALE GENOMIC DNA]</scope>
    <source>
        <tissue evidence="8">Muscle</tissue>
    </source>
</reference>
<keyword evidence="9" id="KW-1185">Reference proteome</keyword>
<dbReference type="Gene3D" id="1.20.5.170">
    <property type="match status" value="1"/>
</dbReference>
<dbReference type="GO" id="GO:0051301">
    <property type="term" value="P:cell division"/>
    <property type="evidence" value="ECO:0007669"/>
    <property type="project" value="UniProtKB-KW"/>
</dbReference>
<keyword evidence="6" id="KW-0131">Cell cycle</keyword>
<feature type="coiled-coil region" evidence="7">
    <location>
        <begin position="95"/>
        <end position="328"/>
    </location>
</feature>
<dbReference type="GO" id="GO:0000776">
    <property type="term" value="C:kinetochore"/>
    <property type="evidence" value="ECO:0007669"/>
    <property type="project" value="TreeGrafter"/>
</dbReference>
<evidence type="ECO:0000256" key="6">
    <source>
        <dbReference type="ARBA" id="ARBA00023306"/>
    </source>
</evidence>
<dbReference type="OrthoDB" id="331602at2759"/>
<dbReference type="PANTHER" id="PTHR23168:SF0">
    <property type="entry name" value="MITOTIC SPINDLE ASSEMBLY CHECKPOINT PROTEIN MAD1"/>
    <property type="match status" value="1"/>
</dbReference>